<sequence>MSDPLPGVPAGTFGWFAPMLDSLNRMKEMTPWHASVTEATC</sequence>
<gene>
    <name evidence="1" type="ORF">SAMN05216561_10264</name>
</gene>
<dbReference type="STRING" id="1005945.SAMN05216561_10264"/>
<protein>
    <submittedName>
        <fullName evidence="1">Uncharacterized protein</fullName>
    </submittedName>
</protein>
<evidence type="ECO:0000313" key="2">
    <source>
        <dbReference type="Proteomes" id="UP000198649"/>
    </source>
</evidence>
<name>A0A1I3CHA8_9ACTN</name>
<dbReference type="EMBL" id="FOQG01000002">
    <property type="protein sequence ID" value="SFH73868.1"/>
    <property type="molecule type" value="Genomic_DNA"/>
</dbReference>
<keyword evidence="2" id="KW-1185">Reference proteome</keyword>
<proteinExistence type="predicted"/>
<accession>A0A1I3CHA8</accession>
<organism evidence="1 2">
    <name type="scientific">Nocardioides psychrotolerans</name>
    <dbReference type="NCBI Taxonomy" id="1005945"/>
    <lineage>
        <taxon>Bacteria</taxon>
        <taxon>Bacillati</taxon>
        <taxon>Actinomycetota</taxon>
        <taxon>Actinomycetes</taxon>
        <taxon>Propionibacteriales</taxon>
        <taxon>Nocardioidaceae</taxon>
        <taxon>Nocardioides</taxon>
    </lineage>
</organism>
<reference evidence="1 2" key="1">
    <citation type="submission" date="2016-10" db="EMBL/GenBank/DDBJ databases">
        <authorList>
            <person name="de Groot N.N."/>
        </authorList>
    </citation>
    <scope>NUCLEOTIDE SEQUENCE [LARGE SCALE GENOMIC DNA]</scope>
    <source>
        <strain evidence="1 2">CGMCC 1.11156</strain>
    </source>
</reference>
<evidence type="ECO:0000313" key="1">
    <source>
        <dbReference type="EMBL" id="SFH73868.1"/>
    </source>
</evidence>
<dbReference type="AlphaFoldDB" id="A0A1I3CHA8"/>
<dbReference type="Proteomes" id="UP000198649">
    <property type="component" value="Unassembled WGS sequence"/>
</dbReference>